<feature type="domain" description="Carrier" evidence="6">
    <location>
        <begin position="508"/>
        <end position="584"/>
    </location>
</feature>
<dbReference type="InterPro" id="IPR000873">
    <property type="entry name" value="AMP-dep_synth/lig_dom"/>
</dbReference>
<protein>
    <recommendedName>
        <fullName evidence="6">Carrier domain-containing protein</fullName>
    </recommendedName>
</protein>
<feature type="compositionally biased region" description="Polar residues" evidence="5">
    <location>
        <begin position="494"/>
        <end position="503"/>
    </location>
</feature>
<dbReference type="Proteomes" id="UP000193467">
    <property type="component" value="Unassembled WGS sequence"/>
</dbReference>
<dbReference type="STRING" id="106004.A0A1Y2FZ59"/>
<feature type="compositionally biased region" description="Basic and acidic residues" evidence="5">
    <location>
        <begin position="504"/>
        <end position="513"/>
    </location>
</feature>
<dbReference type="SUPFAM" id="SSF47336">
    <property type="entry name" value="ACP-like"/>
    <property type="match status" value="2"/>
</dbReference>
<dbReference type="GO" id="GO:0031177">
    <property type="term" value="F:phosphopantetheine binding"/>
    <property type="evidence" value="ECO:0007669"/>
    <property type="project" value="InterPro"/>
</dbReference>
<dbReference type="Gene3D" id="3.40.50.12780">
    <property type="entry name" value="N-terminal domain of ligase-like"/>
    <property type="match status" value="1"/>
</dbReference>
<keyword evidence="8" id="KW-1185">Reference proteome</keyword>
<dbReference type="InterPro" id="IPR023213">
    <property type="entry name" value="CAT-like_dom_sf"/>
</dbReference>
<dbReference type="AlphaFoldDB" id="A0A1Y2FZ59"/>
<dbReference type="SUPFAM" id="SSF52777">
    <property type="entry name" value="CoA-dependent acyltransferases"/>
    <property type="match status" value="2"/>
</dbReference>
<evidence type="ECO:0000259" key="6">
    <source>
        <dbReference type="PROSITE" id="PS50075"/>
    </source>
</evidence>
<keyword evidence="1" id="KW-0596">Phosphopantetheine</keyword>
<dbReference type="Pfam" id="PF00550">
    <property type="entry name" value="PP-binding"/>
    <property type="match status" value="2"/>
</dbReference>
<dbReference type="InterPro" id="IPR001242">
    <property type="entry name" value="Condensation_dom"/>
</dbReference>
<evidence type="ECO:0000256" key="1">
    <source>
        <dbReference type="ARBA" id="ARBA00022450"/>
    </source>
</evidence>
<dbReference type="GO" id="GO:0043041">
    <property type="term" value="P:amino acid activation for nonribosomal peptide biosynthetic process"/>
    <property type="evidence" value="ECO:0007669"/>
    <property type="project" value="TreeGrafter"/>
</dbReference>
<dbReference type="PROSITE" id="PS50075">
    <property type="entry name" value="CARRIER"/>
    <property type="match status" value="2"/>
</dbReference>
<evidence type="ECO:0000313" key="7">
    <source>
        <dbReference type="EMBL" id="ORY88639.1"/>
    </source>
</evidence>
<evidence type="ECO:0000256" key="3">
    <source>
        <dbReference type="ARBA" id="ARBA00022598"/>
    </source>
</evidence>
<evidence type="ECO:0000313" key="8">
    <source>
        <dbReference type="Proteomes" id="UP000193467"/>
    </source>
</evidence>
<dbReference type="Pfam" id="PF00668">
    <property type="entry name" value="Condensation"/>
    <property type="match status" value="1"/>
</dbReference>
<dbReference type="Gene3D" id="3.30.559.10">
    <property type="entry name" value="Chloramphenicol acetyltransferase-like domain"/>
    <property type="match status" value="1"/>
</dbReference>
<dbReference type="InterPro" id="IPR036736">
    <property type="entry name" value="ACP-like_sf"/>
</dbReference>
<proteinExistence type="predicted"/>
<feature type="domain" description="Carrier" evidence="6">
    <location>
        <begin position="1089"/>
        <end position="1165"/>
    </location>
</feature>
<dbReference type="InterPro" id="IPR020806">
    <property type="entry name" value="PKS_PP-bd"/>
</dbReference>
<dbReference type="GO" id="GO:0044550">
    <property type="term" value="P:secondary metabolite biosynthetic process"/>
    <property type="evidence" value="ECO:0007669"/>
    <property type="project" value="TreeGrafter"/>
</dbReference>
<dbReference type="Gene3D" id="3.30.300.30">
    <property type="match status" value="1"/>
</dbReference>
<sequence>MLAVLLAGGAYLNLEPSFPEGRKRGILQELSEQGMLAEVAVVQRKDGEKEMWESWKLLGQVVDPEATLRSLLASPETMEQQSPVPNVTWPTLREEDPAYVIYTSGTTGVPKGICVEHRNVATFLRNYRDVFGRARGERVLQFPSYSFDVSVMNIWDCFAHGSTLCMTSPSSLMSDLAGTILRLGCTLVDLTPTISSLLFEHLDARPREGETIRQGWERAGFKIKVINTGGEKVEKWVRDAWMERGVKVVIDYGPTETTVGVISNQSIAISPLSVPIGRPTGSTTIFILAPGSLALVPLGCIGEICVGGAQVTRGYIKQNLNEGVFVDGGEMGRIYRTGDLGRFLGDGDGSIECLGRKDGQVKVNGLRIEIGEIEEHLSSRAHEALIRGVVDKLETPDIPASLVAFLDISPSFLAPSSPPPSSTDLVVLPSSASPEFLALVEKAKTHLSASLPDYMVPRYWLPVNRIPTQGMGKTDRKSLRLLAEAHDWRKARSQSRAQASKDQPSSRKTEDEWHAAARRAWSKVLRLEEDEIADDDAFTRLGGDSIGFLKVVGKLRAEGYRVSFKELLDAATLAECAQVLKATSAPSNDNSPASPPPPPYKPYALLPADDLPYILAELDSELSIPASSIADIYPTAPSQDSLLAASQDSTHYYAQAIYALDSSLSIPVVEQALEMMVARYPVLRSCFAVLESASETVQIVLREESEQVKEALEVKRVIVEDEKLDDAVNAWLKEDREAHVFRWGRLALTFAIFTSPSGQHKLGWSMHHAMSDGWTLELLSTDLRALCHQLAVTPRPNFSSIVAWWLAEPHASSTTADFWRSYLTGATPLNWPSQEPLNGEQLSTSTTEILHWSGDLVGLSKRNGLTPAIASRIAIAVALGHHGTSKDVTLGIVRSGRDIDVDLADEVIGPCVSVLPSRLLLDPSTSLLDLTREESTADRRARAHQHVTLAQLAKICDLPGRSDLFDILVTYQSLAEREEEPEGQRELAWPIRQPPERITMPTSYTLSFEITPEAEDDEALELSCFYDHRIIEQEEVKRLLGTIARVMDYITTAPCTKLGELKLEGGGKALEPIRKVGVKEVKVATVSEKEVSEVVRRLAEVWASVLRLDVDEFGAEDSFASLGGDSISMMRLSVRLAKAELAIPVQALTKLPTMREQAKWLVERRA</sequence>
<dbReference type="InterPro" id="IPR045851">
    <property type="entry name" value="AMP-bd_C_sf"/>
</dbReference>
<dbReference type="InterPro" id="IPR020845">
    <property type="entry name" value="AMP-binding_CS"/>
</dbReference>
<feature type="region of interest" description="Disordered" evidence="5">
    <location>
        <begin position="490"/>
        <end position="513"/>
    </location>
</feature>
<keyword evidence="4" id="KW-0511">Multifunctional enzyme</keyword>
<dbReference type="PANTHER" id="PTHR45527:SF1">
    <property type="entry name" value="FATTY ACID SYNTHASE"/>
    <property type="match status" value="1"/>
</dbReference>
<comment type="caution">
    <text evidence="7">The sequence shown here is derived from an EMBL/GenBank/DDBJ whole genome shotgun (WGS) entry which is preliminary data.</text>
</comment>
<dbReference type="PROSITE" id="PS00455">
    <property type="entry name" value="AMP_BINDING"/>
    <property type="match status" value="1"/>
</dbReference>
<dbReference type="PROSITE" id="PS00012">
    <property type="entry name" value="PHOSPHOPANTETHEINE"/>
    <property type="match status" value="2"/>
</dbReference>
<dbReference type="SMART" id="SM00823">
    <property type="entry name" value="PKS_PP"/>
    <property type="match status" value="2"/>
</dbReference>
<dbReference type="InterPro" id="IPR009081">
    <property type="entry name" value="PP-bd_ACP"/>
</dbReference>
<evidence type="ECO:0000256" key="5">
    <source>
        <dbReference type="SAM" id="MobiDB-lite"/>
    </source>
</evidence>
<dbReference type="GO" id="GO:0016874">
    <property type="term" value="F:ligase activity"/>
    <property type="evidence" value="ECO:0007669"/>
    <property type="project" value="UniProtKB-KW"/>
</dbReference>
<dbReference type="Gene3D" id="3.30.559.30">
    <property type="entry name" value="Nonribosomal peptide synthetase, condensation domain"/>
    <property type="match status" value="1"/>
</dbReference>
<dbReference type="EMBL" id="MCGR01000009">
    <property type="protein sequence ID" value="ORY88639.1"/>
    <property type="molecule type" value="Genomic_DNA"/>
</dbReference>
<accession>A0A1Y2FZ59</accession>
<reference evidence="7 8" key="1">
    <citation type="submission" date="2016-07" db="EMBL/GenBank/DDBJ databases">
        <title>Pervasive Adenine N6-methylation of Active Genes in Fungi.</title>
        <authorList>
            <consortium name="DOE Joint Genome Institute"/>
            <person name="Mondo S.J."/>
            <person name="Dannebaum R.O."/>
            <person name="Kuo R.C."/>
            <person name="Labutti K."/>
            <person name="Haridas S."/>
            <person name="Kuo A."/>
            <person name="Salamov A."/>
            <person name="Ahrendt S.R."/>
            <person name="Lipzen A."/>
            <person name="Sullivan W."/>
            <person name="Andreopoulos W.B."/>
            <person name="Clum A."/>
            <person name="Lindquist E."/>
            <person name="Daum C."/>
            <person name="Ramamoorthy G.K."/>
            <person name="Gryganskyi A."/>
            <person name="Culley D."/>
            <person name="Magnuson J.K."/>
            <person name="James T.Y."/>
            <person name="O'Malley M.A."/>
            <person name="Stajich J.E."/>
            <person name="Spatafora J.W."/>
            <person name="Visel A."/>
            <person name="Grigoriev I.V."/>
        </authorList>
    </citation>
    <scope>NUCLEOTIDE SEQUENCE [LARGE SCALE GENOMIC DNA]</scope>
    <source>
        <strain evidence="7 8">62-1032</strain>
    </source>
</reference>
<dbReference type="Gene3D" id="1.10.1200.10">
    <property type="entry name" value="ACP-like"/>
    <property type="match status" value="2"/>
</dbReference>
<gene>
    <name evidence="7" type="ORF">BCR35DRAFT_312859</name>
</gene>
<dbReference type="InterPro" id="IPR042099">
    <property type="entry name" value="ANL_N_sf"/>
</dbReference>
<dbReference type="GO" id="GO:0005737">
    <property type="term" value="C:cytoplasm"/>
    <property type="evidence" value="ECO:0007669"/>
    <property type="project" value="TreeGrafter"/>
</dbReference>
<dbReference type="OrthoDB" id="2533953at2759"/>
<keyword evidence="3" id="KW-0436">Ligase</keyword>
<dbReference type="PANTHER" id="PTHR45527">
    <property type="entry name" value="NONRIBOSOMAL PEPTIDE SYNTHETASE"/>
    <property type="match status" value="1"/>
</dbReference>
<keyword evidence="2" id="KW-0597">Phosphoprotein</keyword>
<organism evidence="7 8">
    <name type="scientific">Leucosporidium creatinivorum</name>
    <dbReference type="NCBI Taxonomy" id="106004"/>
    <lineage>
        <taxon>Eukaryota</taxon>
        <taxon>Fungi</taxon>
        <taxon>Dikarya</taxon>
        <taxon>Basidiomycota</taxon>
        <taxon>Pucciniomycotina</taxon>
        <taxon>Microbotryomycetes</taxon>
        <taxon>Leucosporidiales</taxon>
        <taxon>Leucosporidium</taxon>
    </lineage>
</organism>
<dbReference type="SUPFAM" id="SSF56801">
    <property type="entry name" value="Acetyl-CoA synthetase-like"/>
    <property type="match status" value="1"/>
</dbReference>
<dbReference type="InParanoid" id="A0A1Y2FZ59"/>
<evidence type="ECO:0000256" key="2">
    <source>
        <dbReference type="ARBA" id="ARBA00022553"/>
    </source>
</evidence>
<dbReference type="InterPro" id="IPR006162">
    <property type="entry name" value="Ppantetheine_attach_site"/>
</dbReference>
<evidence type="ECO:0000256" key="4">
    <source>
        <dbReference type="ARBA" id="ARBA00023268"/>
    </source>
</evidence>
<dbReference type="Pfam" id="PF00501">
    <property type="entry name" value="AMP-binding"/>
    <property type="match status" value="1"/>
</dbReference>
<name>A0A1Y2FZ59_9BASI</name>